<evidence type="ECO:0000256" key="1">
    <source>
        <dbReference type="ARBA" id="ARBA00023015"/>
    </source>
</evidence>
<dbReference type="Proteomes" id="UP000475249">
    <property type="component" value="Unassembled WGS sequence"/>
</dbReference>
<evidence type="ECO:0000313" key="6">
    <source>
        <dbReference type="EMBL" id="NAS12865.1"/>
    </source>
</evidence>
<feature type="transmembrane region" description="Helical" evidence="4">
    <location>
        <begin position="48"/>
        <end position="70"/>
    </location>
</feature>
<feature type="transmembrane region" description="Helical" evidence="4">
    <location>
        <begin position="205"/>
        <end position="223"/>
    </location>
</feature>
<dbReference type="Pfam" id="PF12833">
    <property type="entry name" value="HTH_18"/>
    <property type="match status" value="1"/>
</dbReference>
<keyword evidence="7" id="KW-1185">Reference proteome</keyword>
<feature type="transmembrane region" description="Helical" evidence="4">
    <location>
        <begin position="110"/>
        <end position="127"/>
    </location>
</feature>
<feature type="transmembrane region" description="Helical" evidence="4">
    <location>
        <begin position="177"/>
        <end position="199"/>
    </location>
</feature>
<feature type="transmembrane region" description="Helical" evidence="4">
    <location>
        <begin position="20"/>
        <end position="39"/>
    </location>
</feature>
<protein>
    <submittedName>
        <fullName evidence="6">Helix-turn-helix domain-containing protein</fullName>
    </submittedName>
</protein>
<keyword evidence="4" id="KW-1133">Transmembrane helix</keyword>
<dbReference type="GO" id="GO:0003700">
    <property type="term" value="F:DNA-binding transcription factor activity"/>
    <property type="evidence" value="ECO:0007669"/>
    <property type="project" value="InterPro"/>
</dbReference>
<dbReference type="SMART" id="SM00342">
    <property type="entry name" value="HTH_ARAC"/>
    <property type="match status" value="1"/>
</dbReference>
<reference evidence="6 7" key="1">
    <citation type="submission" date="2020-01" db="EMBL/GenBank/DDBJ databases">
        <title>Bacteria diversity of Porities sp.</title>
        <authorList>
            <person name="Wang G."/>
        </authorList>
    </citation>
    <scope>NUCLEOTIDE SEQUENCE [LARGE SCALE GENOMIC DNA]</scope>
    <source>
        <strain evidence="6 7">R33</strain>
    </source>
</reference>
<dbReference type="InterPro" id="IPR018062">
    <property type="entry name" value="HTH_AraC-typ_CS"/>
</dbReference>
<feature type="transmembrane region" description="Helical" evidence="4">
    <location>
        <begin position="76"/>
        <end position="98"/>
    </location>
</feature>
<comment type="caution">
    <text evidence="6">The sequence shown here is derived from an EMBL/GenBank/DDBJ whole genome shotgun (WGS) entry which is preliminary data.</text>
</comment>
<keyword evidence="1" id="KW-0805">Transcription regulation</keyword>
<evidence type="ECO:0000313" key="7">
    <source>
        <dbReference type="Proteomes" id="UP000475249"/>
    </source>
</evidence>
<keyword evidence="3" id="KW-0804">Transcription</keyword>
<evidence type="ECO:0000256" key="4">
    <source>
        <dbReference type="SAM" id="Phobius"/>
    </source>
</evidence>
<dbReference type="InterPro" id="IPR020449">
    <property type="entry name" value="Tscrpt_reg_AraC-type_HTH"/>
</dbReference>
<sequence>MVGSGSAKKGILQLSETAELVLGSFGAMQSAFLSVYLFLSKRRNTKNLLLTLFFLFITLRIVKSLLWVYLDQVPQWFLNLGFVAHSASGPLLFLYLIYFMRDKSWKGIHLLHFLPSAVLLLLLFYLNEANFWYKGGYSALLYQQLTYALLTLGLLVFSFGRRRREESLAKLANRDWLWLSVLVLGVFSIQLAYFSNYLLGLTPYLAGPVVYGVFVFAIAFFAVTERQTGSSEGQLVKYGNIHLEAKEFDRIRNRIETLMVAEKPYLEADFSLESLSELVGTARYIVSHVINKGFKTNFSDLINSYRVEEAKSKLSSDAFRNIKIAQIAYECGFNSLSSFNASFKKHTGTTPSYFRDHQS</sequence>
<dbReference type="GO" id="GO:0043565">
    <property type="term" value="F:sequence-specific DNA binding"/>
    <property type="evidence" value="ECO:0007669"/>
    <property type="project" value="InterPro"/>
</dbReference>
<dbReference type="PANTHER" id="PTHR43280">
    <property type="entry name" value="ARAC-FAMILY TRANSCRIPTIONAL REGULATOR"/>
    <property type="match status" value="1"/>
</dbReference>
<evidence type="ECO:0000256" key="2">
    <source>
        <dbReference type="ARBA" id="ARBA00023125"/>
    </source>
</evidence>
<dbReference type="EMBL" id="WXYO01000005">
    <property type="protein sequence ID" value="NAS12865.1"/>
    <property type="molecule type" value="Genomic_DNA"/>
</dbReference>
<dbReference type="PRINTS" id="PR00032">
    <property type="entry name" value="HTHARAC"/>
</dbReference>
<dbReference type="PANTHER" id="PTHR43280:SF29">
    <property type="entry name" value="ARAC-FAMILY TRANSCRIPTIONAL REGULATOR"/>
    <property type="match status" value="1"/>
</dbReference>
<dbReference type="PROSITE" id="PS00041">
    <property type="entry name" value="HTH_ARAC_FAMILY_1"/>
    <property type="match status" value="1"/>
</dbReference>
<dbReference type="SUPFAM" id="SSF46689">
    <property type="entry name" value="Homeodomain-like"/>
    <property type="match status" value="1"/>
</dbReference>
<accession>A0A6L9EDS8</accession>
<keyword evidence="4" id="KW-0472">Membrane</keyword>
<evidence type="ECO:0000256" key="3">
    <source>
        <dbReference type="ARBA" id="ARBA00023163"/>
    </source>
</evidence>
<keyword evidence="4" id="KW-0812">Transmembrane</keyword>
<proteinExistence type="predicted"/>
<organism evidence="6 7">
    <name type="scientific">Poritiphilus flavus</name>
    <dbReference type="NCBI Taxonomy" id="2697053"/>
    <lineage>
        <taxon>Bacteria</taxon>
        <taxon>Pseudomonadati</taxon>
        <taxon>Bacteroidota</taxon>
        <taxon>Flavobacteriia</taxon>
        <taxon>Flavobacteriales</taxon>
        <taxon>Flavobacteriaceae</taxon>
        <taxon>Poritiphilus</taxon>
    </lineage>
</organism>
<gene>
    <name evidence="6" type="ORF">GTQ38_12675</name>
</gene>
<feature type="transmembrane region" description="Helical" evidence="4">
    <location>
        <begin position="139"/>
        <end position="157"/>
    </location>
</feature>
<dbReference type="Gene3D" id="1.10.10.60">
    <property type="entry name" value="Homeodomain-like"/>
    <property type="match status" value="1"/>
</dbReference>
<dbReference type="InterPro" id="IPR009057">
    <property type="entry name" value="Homeodomain-like_sf"/>
</dbReference>
<dbReference type="PROSITE" id="PS01124">
    <property type="entry name" value="HTH_ARAC_FAMILY_2"/>
    <property type="match status" value="1"/>
</dbReference>
<dbReference type="AlphaFoldDB" id="A0A6L9EDS8"/>
<feature type="domain" description="HTH araC/xylS-type" evidence="5">
    <location>
        <begin position="249"/>
        <end position="357"/>
    </location>
</feature>
<keyword evidence="2" id="KW-0238">DNA-binding</keyword>
<name>A0A6L9EDS8_9FLAO</name>
<dbReference type="InterPro" id="IPR018060">
    <property type="entry name" value="HTH_AraC"/>
</dbReference>
<evidence type="ECO:0000259" key="5">
    <source>
        <dbReference type="PROSITE" id="PS01124"/>
    </source>
</evidence>